<dbReference type="Proteomes" id="UP000677457">
    <property type="component" value="Unassembled WGS sequence"/>
</dbReference>
<name>A0ABQ4JU47_SALAC</name>
<protein>
    <submittedName>
        <fullName evidence="2">Uncharacterized protein</fullName>
    </submittedName>
</protein>
<organism evidence="2 3">
    <name type="scientific">Salinispora arenicola</name>
    <dbReference type="NCBI Taxonomy" id="168697"/>
    <lineage>
        <taxon>Bacteria</taxon>
        <taxon>Bacillati</taxon>
        <taxon>Actinomycetota</taxon>
        <taxon>Actinomycetes</taxon>
        <taxon>Micromonosporales</taxon>
        <taxon>Micromonosporaceae</taxon>
        <taxon>Salinispora</taxon>
    </lineage>
</organism>
<evidence type="ECO:0000256" key="1">
    <source>
        <dbReference type="SAM" id="MobiDB-lite"/>
    </source>
</evidence>
<feature type="region of interest" description="Disordered" evidence="1">
    <location>
        <begin position="29"/>
        <end position="66"/>
    </location>
</feature>
<evidence type="ECO:0000313" key="3">
    <source>
        <dbReference type="Proteomes" id="UP000677457"/>
    </source>
</evidence>
<proteinExistence type="predicted"/>
<accession>A0ABQ4JU47</accession>
<gene>
    <name evidence="2" type="ORF">Sar04_32290</name>
</gene>
<evidence type="ECO:0000313" key="2">
    <source>
        <dbReference type="EMBL" id="GIM86493.1"/>
    </source>
</evidence>
<feature type="compositionally biased region" description="Polar residues" evidence="1">
    <location>
        <begin position="57"/>
        <end position="66"/>
    </location>
</feature>
<comment type="caution">
    <text evidence="2">The sequence shown here is derived from an EMBL/GenBank/DDBJ whole genome shotgun (WGS) entry which is preliminary data.</text>
</comment>
<keyword evidence="3" id="KW-1185">Reference proteome</keyword>
<dbReference type="EMBL" id="BOQM01000025">
    <property type="protein sequence ID" value="GIM86493.1"/>
    <property type="molecule type" value="Genomic_DNA"/>
</dbReference>
<sequence length="114" mass="12493">MIAGDTPVLVHNCGDWRPDTGGKLPEAWGSGKANKNGVGFRWQDPKNQGNGVRIDQGNPNSPFPSQQVDHVIVRVNGRVVGRDGKPISGAIDQDPTNAHIPFSEWRSWSSWNRP</sequence>
<reference evidence="2 3" key="1">
    <citation type="submission" date="2021-03" db="EMBL/GenBank/DDBJ databases">
        <title>Whole genome shotgun sequence of Salinispora arenicola NBRC 105043.</title>
        <authorList>
            <person name="Komaki H."/>
            <person name="Tamura T."/>
        </authorList>
    </citation>
    <scope>NUCLEOTIDE SEQUENCE [LARGE SCALE GENOMIC DNA]</scope>
    <source>
        <strain evidence="2 3">NBRC 105043</strain>
    </source>
</reference>